<feature type="domain" description="AB hydrolase-1" evidence="6">
    <location>
        <begin position="14"/>
        <end position="237"/>
    </location>
</feature>
<proteinExistence type="inferred from homology"/>
<keyword evidence="3 5" id="KW-0093">Biotin biosynthesis</keyword>
<protein>
    <recommendedName>
        <fullName evidence="5">Pimeloyl-[acyl-carrier protein] methyl ester esterase</fullName>
        <ecNumber evidence="5">3.1.1.85</ecNumber>
    </recommendedName>
    <alternativeName>
        <fullName evidence="5">Biotin synthesis protein BioH</fullName>
    </alternativeName>
    <alternativeName>
        <fullName evidence="5">Carboxylesterase BioH</fullName>
    </alternativeName>
</protein>
<comment type="subunit">
    <text evidence="5">Monomer.</text>
</comment>
<evidence type="ECO:0000313" key="8">
    <source>
        <dbReference type="Proteomes" id="UP001061302"/>
    </source>
</evidence>
<comment type="pathway">
    <text evidence="5">Cofactor biosynthesis; biotin biosynthesis.</text>
</comment>
<evidence type="ECO:0000256" key="5">
    <source>
        <dbReference type="HAMAP-Rule" id="MF_01260"/>
    </source>
</evidence>
<gene>
    <name evidence="5 7" type="primary">bioH</name>
    <name evidence="7" type="ORF">N8I74_17115</name>
</gene>
<dbReference type="RefSeq" id="WP_263124375.1">
    <property type="nucleotide sequence ID" value="NZ_CP106753.1"/>
</dbReference>
<accession>A0ABY6DL01</accession>
<keyword evidence="2 5" id="KW-0963">Cytoplasm</keyword>
<dbReference type="Pfam" id="PF00561">
    <property type="entry name" value="Abhydrolase_1"/>
    <property type="match status" value="1"/>
</dbReference>
<evidence type="ECO:0000259" key="6">
    <source>
        <dbReference type="Pfam" id="PF00561"/>
    </source>
</evidence>
<dbReference type="InterPro" id="IPR050228">
    <property type="entry name" value="Carboxylesterase_BioH"/>
</dbReference>
<keyword evidence="4 5" id="KW-0378">Hydrolase</keyword>
<comment type="function">
    <text evidence="5">The physiological role of BioH is to remove the methyl group introduced by BioC when the pimeloyl moiety is complete. It allows to synthesize pimeloyl-ACP via the fatty acid synthetic pathway through the hydrolysis of the ester bonds of pimeloyl-ACP esters.</text>
</comment>
<organism evidence="7 8">
    <name type="scientific">Chitiniphilus purpureus</name>
    <dbReference type="NCBI Taxonomy" id="2981137"/>
    <lineage>
        <taxon>Bacteria</taxon>
        <taxon>Pseudomonadati</taxon>
        <taxon>Pseudomonadota</taxon>
        <taxon>Betaproteobacteria</taxon>
        <taxon>Neisseriales</taxon>
        <taxon>Chitinibacteraceae</taxon>
        <taxon>Chitiniphilus</taxon>
    </lineage>
</organism>
<feature type="active site" evidence="5">
    <location>
        <position position="206"/>
    </location>
</feature>
<dbReference type="Gene3D" id="3.40.50.1820">
    <property type="entry name" value="alpha/beta hydrolase"/>
    <property type="match status" value="1"/>
</dbReference>
<name>A0ABY6DL01_9NEIS</name>
<sequence>MTLFSETLGRGPDVVFLHGWAMNGAVWRTVAAQLADDFCCHLVDLPGHGGSMVPAPPTLEGMVAALEEAFPLPVHVVGWSLGGAVALQWALSRPDKLRSLTLTATSPCFMQRDDWAPAMAPATLAQFAASLDADWRGTLKRFIALQAMGDAAARTVARELTEELFAHGEPQLTALCAGLELLRDTDLRARVHELDLPMLLQYGDRDTLTPLGAGVWLSARHPNATFIVHRGAAHAPFVSHQADFVAALHRFLAAV</sequence>
<dbReference type="NCBIfam" id="TIGR01738">
    <property type="entry name" value="bioH"/>
    <property type="match status" value="1"/>
</dbReference>
<feature type="binding site" evidence="5">
    <location>
        <position position="20"/>
    </location>
    <ligand>
        <name>substrate</name>
    </ligand>
</feature>
<feature type="active site" evidence="5">
    <location>
        <position position="234"/>
    </location>
</feature>
<keyword evidence="1 5" id="KW-0719">Serine esterase</keyword>
<reference evidence="7" key="1">
    <citation type="submission" date="2022-10" db="EMBL/GenBank/DDBJ databases">
        <title>Chitiniphilus purpureus sp. nov., a novel chitin-degrading bacterium isolated from crawfish pond sediment.</title>
        <authorList>
            <person name="Li K."/>
        </authorList>
    </citation>
    <scope>NUCLEOTIDE SEQUENCE</scope>
    <source>
        <strain evidence="7">CD1</strain>
    </source>
</reference>
<comment type="catalytic activity">
    <reaction evidence="5">
        <text>6-carboxyhexanoyl-[ACP] methyl ester + H2O = 6-carboxyhexanoyl-[ACP] + methanol + H(+)</text>
        <dbReference type="Rhea" id="RHEA:42700"/>
        <dbReference type="Rhea" id="RHEA-COMP:9955"/>
        <dbReference type="Rhea" id="RHEA-COMP:10186"/>
        <dbReference type="ChEBI" id="CHEBI:15377"/>
        <dbReference type="ChEBI" id="CHEBI:15378"/>
        <dbReference type="ChEBI" id="CHEBI:17790"/>
        <dbReference type="ChEBI" id="CHEBI:78846"/>
        <dbReference type="ChEBI" id="CHEBI:82735"/>
        <dbReference type="EC" id="3.1.1.85"/>
    </reaction>
</comment>
<evidence type="ECO:0000313" key="7">
    <source>
        <dbReference type="EMBL" id="UXY15012.1"/>
    </source>
</evidence>
<dbReference type="InterPro" id="IPR029058">
    <property type="entry name" value="AB_hydrolase_fold"/>
</dbReference>
<feature type="binding site" evidence="5">
    <location>
        <begin position="80"/>
        <end position="81"/>
    </location>
    <ligand>
        <name>substrate</name>
    </ligand>
</feature>
<dbReference type="SUPFAM" id="SSF53474">
    <property type="entry name" value="alpha/beta-Hydrolases"/>
    <property type="match status" value="1"/>
</dbReference>
<comment type="subcellular location">
    <subcellularLocation>
        <location evidence="5">Cytoplasm</location>
    </subcellularLocation>
</comment>
<dbReference type="HAMAP" id="MF_01260">
    <property type="entry name" value="Carboxylester"/>
    <property type="match status" value="1"/>
</dbReference>
<feature type="active site" description="Nucleophile" evidence="5">
    <location>
        <position position="80"/>
    </location>
</feature>
<dbReference type="Proteomes" id="UP001061302">
    <property type="component" value="Chromosome"/>
</dbReference>
<evidence type="ECO:0000256" key="4">
    <source>
        <dbReference type="ARBA" id="ARBA00022801"/>
    </source>
</evidence>
<dbReference type="PANTHER" id="PTHR43194">
    <property type="entry name" value="HYDROLASE ALPHA/BETA FOLD FAMILY"/>
    <property type="match status" value="1"/>
</dbReference>
<dbReference type="InterPro" id="IPR010076">
    <property type="entry name" value="BioH"/>
</dbReference>
<dbReference type="InterPro" id="IPR000073">
    <property type="entry name" value="AB_hydrolase_1"/>
</dbReference>
<dbReference type="EC" id="3.1.1.85" evidence="5"/>
<feature type="binding site" evidence="5">
    <location>
        <position position="234"/>
    </location>
    <ligand>
        <name>substrate</name>
    </ligand>
</feature>
<comment type="similarity">
    <text evidence="5">Belongs to the AB hydrolase superfamily. Carboxylesterase BioH family.</text>
</comment>
<feature type="binding site" evidence="5">
    <location>
        <begin position="142"/>
        <end position="146"/>
    </location>
    <ligand>
        <name>substrate</name>
    </ligand>
</feature>
<evidence type="ECO:0000256" key="2">
    <source>
        <dbReference type="ARBA" id="ARBA00022490"/>
    </source>
</evidence>
<dbReference type="GO" id="GO:0090499">
    <property type="term" value="F:pimelyl-[acyl-carrier protein] methyl ester esterase activity"/>
    <property type="evidence" value="ECO:0007669"/>
    <property type="project" value="UniProtKB-EC"/>
</dbReference>
<keyword evidence="8" id="KW-1185">Reference proteome</keyword>
<evidence type="ECO:0000256" key="3">
    <source>
        <dbReference type="ARBA" id="ARBA00022756"/>
    </source>
</evidence>
<dbReference type="EMBL" id="CP106753">
    <property type="protein sequence ID" value="UXY15012.1"/>
    <property type="molecule type" value="Genomic_DNA"/>
</dbReference>
<dbReference type="PANTHER" id="PTHR43194:SF5">
    <property type="entry name" value="PIMELOYL-[ACYL-CARRIER PROTEIN] METHYL ESTER ESTERASE"/>
    <property type="match status" value="1"/>
</dbReference>
<evidence type="ECO:0000256" key="1">
    <source>
        <dbReference type="ARBA" id="ARBA00022487"/>
    </source>
</evidence>